<dbReference type="EMBL" id="JH767147">
    <property type="protein sequence ID" value="EQC36481.1"/>
    <property type="molecule type" value="Genomic_DNA"/>
</dbReference>
<gene>
    <name evidence="1" type="ORF">SDRG_05935</name>
</gene>
<dbReference type="Proteomes" id="UP000030762">
    <property type="component" value="Unassembled WGS sequence"/>
</dbReference>
<dbReference type="AlphaFoldDB" id="T0QP48"/>
<evidence type="ECO:0000313" key="1">
    <source>
        <dbReference type="EMBL" id="EQC36481.1"/>
    </source>
</evidence>
<proteinExistence type="predicted"/>
<keyword evidence="2" id="KW-1185">Reference proteome</keyword>
<name>T0QP48_SAPDV</name>
<reference evidence="1 2" key="1">
    <citation type="submission" date="2012-04" db="EMBL/GenBank/DDBJ databases">
        <title>The Genome Sequence of Saprolegnia declina VS20.</title>
        <authorList>
            <consortium name="The Broad Institute Genome Sequencing Platform"/>
            <person name="Russ C."/>
            <person name="Nusbaum C."/>
            <person name="Tyler B."/>
            <person name="van West P."/>
            <person name="Dieguez-Uribeondo J."/>
            <person name="de Bruijn I."/>
            <person name="Tripathy S."/>
            <person name="Jiang R."/>
            <person name="Young S.K."/>
            <person name="Zeng Q."/>
            <person name="Gargeya S."/>
            <person name="Fitzgerald M."/>
            <person name="Haas B."/>
            <person name="Abouelleil A."/>
            <person name="Alvarado L."/>
            <person name="Arachchi H.M."/>
            <person name="Berlin A."/>
            <person name="Chapman S.B."/>
            <person name="Goldberg J."/>
            <person name="Griggs A."/>
            <person name="Gujja S."/>
            <person name="Hansen M."/>
            <person name="Howarth C."/>
            <person name="Imamovic A."/>
            <person name="Larimer J."/>
            <person name="McCowen C."/>
            <person name="Montmayeur A."/>
            <person name="Murphy C."/>
            <person name="Neiman D."/>
            <person name="Pearson M."/>
            <person name="Priest M."/>
            <person name="Roberts A."/>
            <person name="Saif S."/>
            <person name="Shea T."/>
            <person name="Sisk P."/>
            <person name="Sykes S."/>
            <person name="Wortman J."/>
            <person name="Nusbaum C."/>
            <person name="Birren B."/>
        </authorList>
    </citation>
    <scope>NUCLEOTIDE SEQUENCE [LARGE SCALE GENOMIC DNA]</scope>
    <source>
        <strain evidence="1 2">VS20</strain>
    </source>
</reference>
<dbReference type="GeneID" id="19946662"/>
<sequence>MKPRRKTLLGLAYVALSMACSVYYTRLLSPHMVNDLYWPSFGLHGAHTYLLDLYRVHLWTASNGSIDAFDASNALLKDYDKPSTMLDVQPSYPRAILLSEQTSVRTAVEAIRSLSVELTFSLFTQYCWVDVQKRWELGHTAARQARCAAQYANNAAVILEPHLRIVEWAHFLERFETAFMFSVGNAVVASPGGVDWLASVQDAFVSVEDEVGFWLSHGLTHFTLQWGNTLTIGIHETLSVVDAFGGAQQLSIASMTHMGRGALWTTGILYWYLFDDLWISAMTNGSLVRSASNFMANNSLGPSVSMEDMAGVYPFTPASIIVHDALGPFVSIDSFYVAPPGSMQAFTAAFLLGTALVADASLQAT</sequence>
<organism evidence="1 2">
    <name type="scientific">Saprolegnia diclina (strain VS20)</name>
    <dbReference type="NCBI Taxonomy" id="1156394"/>
    <lineage>
        <taxon>Eukaryota</taxon>
        <taxon>Sar</taxon>
        <taxon>Stramenopiles</taxon>
        <taxon>Oomycota</taxon>
        <taxon>Saprolegniomycetes</taxon>
        <taxon>Saprolegniales</taxon>
        <taxon>Saprolegniaceae</taxon>
        <taxon>Saprolegnia</taxon>
    </lineage>
</organism>
<dbReference type="RefSeq" id="XP_008609902.1">
    <property type="nucleotide sequence ID" value="XM_008611680.1"/>
</dbReference>
<evidence type="ECO:0000313" key="2">
    <source>
        <dbReference type="Proteomes" id="UP000030762"/>
    </source>
</evidence>
<dbReference type="OrthoDB" id="78168at2759"/>
<protein>
    <submittedName>
        <fullName evidence="1">Uncharacterized protein</fullName>
    </submittedName>
</protein>
<dbReference type="PROSITE" id="PS51257">
    <property type="entry name" value="PROKAR_LIPOPROTEIN"/>
    <property type="match status" value="1"/>
</dbReference>
<dbReference type="InParanoid" id="T0QP48"/>
<accession>T0QP48</accession>
<dbReference type="VEuPathDB" id="FungiDB:SDRG_05935"/>